<sequence>MRNKKNHIKRYRAKNFKHGQAIKFSSGTFIFERILKTIIFWILKLSIRDYMQESREKTQHIIDDTYKRLRSKEFMYIPAGSALYLFISFVPIVTLVSSIGFINSNLNTILRSVVLGRIIPGIEKIVPDLSTIIKTGTTNNIVLAILFVFSALWLSSRGYAKFIDSVSIFYDHKGPNRFLRNKIKALWIVISLTLIIFIVFLIFSAFMWFLNAKAGWATNSWQFLFVYYVLAIFFIFVIFISGYIGLFKFAPNFKLKYQHVIPGAFVSAIPSSIFTAVFGTFVSLGTYDKWGAVSSFMYLQIFLLFMSYFTYVGLLVNASFYRTFISNQTIPKKISRI</sequence>
<feature type="transmembrane region" description="Helical" evidence="6">
    <location>
        <begin position="185"/>
        <end position="210"/>
    </location>
</feature>
<evidence type="ECO:0000256" key="3">
    <source>
        <dbReference type="ARBA" id="ARBA00022692"/>
    </source>
</evidence>
<protein>
    <submittedName>
        <fullName evidence="7">YihY/virulence factor BrkB family protein</fullName>
    </submittedName>
</protein>
<feature type="transmembrane region" description="Helical" evidence="6">
    <location>
        <begin position="259"/>
        <end position="284"/>
    </location>
</feature>
<evidence type="ECO:0000256" key="4">
    <source>
        <dbReference type="ARBA" id="ARBA00022989"/>
    </source>
</evidence>
<dbReference type="InterPro" id="IPR017039">
    <property type="entry name" value="Virul_fac_BrkB"/>
</dbReference>
<evidence type="ECO:0000313" key="7">
    <source>
        <dbReference type="EMBL" id="WXL28714.1"/>
    </source>
</evidence>
<feature type="transmembrane region" description="Helical" evidence="6">
    <location>
        <begin position="296"/>
        <end position="316"/>
    </location>
</feature>
<dbReference type="RefSeq" id="WP_205498526.1">
    <property type="nucleotide sequence ID" value="NZ_CP148066.1"/>
</dbReference>
<evidence type="ECO:0000256" key="5">
    <source>
        <dbReference type="ARBA" id="ARBA00023136"/>
    </source>
</evidence>
<evidence type="ECO:0000256" key="6">
    <source>
        <dbReference type="SAM" id="Phobius"/>
    </source>
</evidence>
<dbReference type="PANTHER" id="PTHR30213:SF0">
    <property type="entry name" value="UPF0761 MEMBRANE PROTEIN YIHY"/>
    <property type="match status" value="1"/>
</dbReference>
<evidence type="ECO:0000256" key="1">
    <source>
        <dbReference type="ARBA" id="ARBA00004651"/>
    </source>
</evidence>
<organism evidence="7 8">
    <name type="scientific">[Mycoplasma] gypis</name>
    <dbReference type="NCBI Taxonomy" id="92404"/>
    <lineage>
        <taxon>Bacteria</taxon>
        <taxon>Bacillati</taxon>
        <taxon>Mycoplasmatota</taxon>
        <taxon>Mycoplasmoidales</taxon>
        <taxon>Metamycoplasmataceae</taxon>
        <taxon>Metamycoplasma</taxon>
    </lineage>
</organism>
<dbReference type="Pfam" id="PF03631">
    <property type="entry name" value="Virul_fac_BrkB"/>
    <property type="match status" value="1"/>
</dbReference>
<gene>
    <name evidence="7" type="ORF">WG616_01685</name>
</gene>
<name>A0ABZ2RWN7_9BACT</name>
<dbReference type="EMBL" id="CP148066">
    <property type="protein sequence ID" value="WXL28714.1"/>
    <property type="molecule type" value="Genomic_DNA"/>
</dbReference>
<keyword evidence="8" id="KW-1185">Reference proteome</keyword>
<proteinExistence type="predicted"/>
<keyword evidence="5 6" id="KW-0472">Membrane</keyword>
<evidence type="ECO:0000313" key="8">
    <source>
        <dbReference type="Proteomes" id="UP001460679"/>
    </source>
</evidence>
<dbReference type="PANTHER" id="PTHR30213">
    <property type="entry name" value="INNER MEMBRANE PROTEIN YHJD"/>
    <property type="match status" value="1"/>
</dbReference>
<keyword evidence="4 6" id="KW-1133">Transmembrane helix</keyword>
<feature type="transmembrane region" description="Helical" evidence="6">
    <location>
        <begin position="137"/>
        <end position="155"/>
    </location>
</feature>
<feature type="transmembrane region" description="Helical" evidence="6">
    <location>
        <begin position="225"/>
        <end position="247"/>
    </location>
</feature>
<dbReference type="PIRSF" id="PIRSF035875">
    <property type="entry name" value="RNase_BN"/>
    <property type="match status" value="1"/>
</dbReference>
<dbReference type="Proteomes" id="UP001460679">
    <property type="component" value="Chromosome"/>
</dbReference>
<reference evidence="7" key="1">
    <citation type="submission" date="2024-03" db="EMBL/GenBank/DDBJ databases">
        <title>Complete genome sequence of Mycoplasma gypis type strain B1/T1.</title>
        <authorList>
            <person name="Spergser J."/>
        </authorList>
    </citation>
    <scope>NUCLEOTIDE SEQUENCE [LARGE SCALE GENOMIC DNA]</scope>
    <source>
        <strain evidence="7">B1/T1</strain>
    </source>
</reference>
<keyword evidence="3 6" id="KW-0812">Transmembrane</keyword>
<keyword evidence="2" id="KW-1003">Cell membrane</keyword>
<accession>A0ABZ2RWN7</accession>
<feature type="transmembrane region" description="Helical" evidence="6">
    <location>
        <begin position="76"/>
        <end position="102"/>
    </location>
</feature>
<comment type="subcellular location">
    <subcellularLocation>
        <location evidence="1">Cell membrane</location>
        <topology evidence="1">Multi-pass membrane protein</topology>
    </subcellularLocation>
</comment>
<evidence type="ECO:0000256" key="2">
    <source>
        <dbReference type="ARBA" id="ARBA00022475"/>
    </source>
</evidence>